<proteinExistence type="predicted"/>
<gene>
    <name evidence="1" type="ORF">KL86PLE_90419</name>
</gene>
<evidence type="ECO:0008006" key="2">
    <source>
        <dbReference type="Google" id="ProtNLM"/>
    </source>
</evidence>
<protein>
    <recommendedName>
        <fullName evidence="2">AbiEi antitoxin C-terminal domain-containing protein</fullName>
    </recommendedName>
</protein>
<accession>A0A212LPS0</accession>
<name>A0A212LPS0_9HYPH</name>
<dbReference type="RefSeq" id="WP_288198553.1">
    <property type="nucleotide sequence ID" value="NZ_LT608334.1"/>
</dbReference>
<reference evidence="1" key="1">
    <citation type="submission" date="2016-08" db="EMBL/GenBank/DDBJ databases">
        <authorList>
            <person name="Seilhamer J.J."/>
        </authorList>
    </citation>
    <scope>NUCLEOTIDE SEQUENCE</scope>
    <source>
        <strain evidence="1">86</strain>
    </source>
</reference>
<sequence length="314" mass="35651">MKITSATLSVLLERGLPVVTEYELYKIIHSLKASGEYKGEKFRGRRGPIDRGNYRRIVGALLSSRYLRPDPDFSGIDTSHDLFSREEVNFTRVFRISDIPDGSAEDIACIVDPFCYLSHLSAMQRYSLTNRIPEALSLSSPLRWTEVRDAKLAKDYPNFAELTYVAPLLRINFPDVIRRRTVVLHKTVRTPKVRPVRGTALRIASVGEIFVQMLDRPELCGGMPHVYDVWMEHARTYANEIIQAVDEATESIIKVRAGYLLDAGLGLQDPRVEAWERFAQRGGSRKLDPSAPYVPIFSEKWKISLNVERGNSPL</sequence>
<dbReference type="AlphaFoldDB" id="A0A212LPS0"/>
<dbReference type="EMBL" id="FMJD01000013">
    <property type="protein sequence ID" value="SCM79471.1"/>
    <property type="molecule type" value="Genomic_DNA"/>
</dbReference>
<organism evidence="1">
    <name type="scientific">uncultured Pleomorphomonas sp</name>
    <dbReference type="NCBI Taxonomy" id="442121"/>
    <lineage>
        <taxon>Bacteria</taxon>
        <taxon>Pseudomonadati</taxon>
        <taxon>Pseudomonadota</taxon>
        <taxon>Alphaproteobacteria</taxon>
        <taxon>Hyphomicrobiales</taxon>
        <taxon>Pleomorphomonadaceae</taxon>
        <taxon>Pleomorphomonas</taxon>
        <taxon>environmental samples</taxon>
    </lineage>
</organism>
<evidence type="ECO:0000313" key="1">
    <source>
        <dbReference type="EMBL" id="SCM79471.1"/>
    </source>
</evidence>